<dbReference type="EMBL" id="JWZX01003352">
    <property type="protein sequence ID" value="KOO21552.1"/>
    <property type="molecule type" value="Genomic_DNA"/>
</dbReference>
<protein>
    <submittedName>
        <fullName evidence="2">Uncharacterized protein</fullName>
    </submittedName>
</protein>
<accession>A0A0M0J5G1</accession>
<dbReference type="Proteomes" id="UP000037460">
    <property type="component" value="Unassembled WGS sequence"/>
</dbReference>
<sequence>MVLLVDSFREAPDYFWTCLQIFKKHPRLAHGFNATPTGPDPIQVLEFELPRALPRGKLTRIKWDMTSQHTLSWDEPITATLWDTDLKCDVAVSLRPGSCNLYTFPKVVWKTPAAPSKGFLSLVTSAVAANKKKFDVLEGAYLELLKLVFFTIADSHLERDVLKLPDWSGANSGARHDGVQQPGRPRLLHGHLQEVARDDRSAAPARLLRRRERLPRARGELAGGHAGRPDQDGPRAALARADQGGLQLASDGRLLLWPADEPIRWHADRVRRILLHAARGRHVPVARQGQQGARQHRPERARPAMREVGLLTDACGRV</sequence>
<proteinExistence type="predicted"/>
<evidence type="ECO:0000256" key="1">
    <source>
        <dbReference type="SAM" id="MobiDB-lite"/>
    </source>
</evidence>
<gene>
    <name evidence="2" type="ORF">Ctob_000467</name>
</gene>
<comment type="caution">
    <text evidence="2">The sequence shown here is derived from an EMBL/GenBank/DDBJ whole genome shotgun (WGS) entry which is preliminary data.</text>
</comment>
<keyword evidence="3" id="KW-1185">Reference proteome</keyword>
<evidence type="ECO:0000313" key="2">
    <source>
        <dbReference type="EMBL" id="KOO21552.1"/>
    </source>
</evidence>
<feature type="region of interest" description="Disordered" evidence="1">
    <location>
        <begin position="199"/>
        <end position="236"/>
    </location>
</feature>
<dbReference type="AlphaFoldDB" id="A0A0M0J5G1"/>
<reference evidence="3" key="1">
    <citation type="journal article" date="2015" name="PLoS Genet.">
        <title>Genome Sequence and Transcriptome Analyses of Chrysochromulina tobin: Metabolic Tools for Enhanced Algal Fitness in the Prominent Order Prymnesiales (Haptophyceae).</title>
        <authorList>
            <person name="Hovde B.T."/>
            <person name="Deodato C.R."/>
            <person name="Hunsperger H.M."/>
            <person name="Ryken S.A."/>
            <person name="Yost W."/>
            <person name="Jha R.K."/>
            <person name="Patterson J."/>
            <person name="Monnat R.J. Jr."/>
            <person name="Barlow S.B."/>
            <person name="Starkenburg S.R."/>
            <person name="Cattolico R.A."/>
        </authorList>
    </citation>
    <scope>NUCLEOTIDE SEQUENCE</scope>
    <source>
        <strain evidence="3">CCMP291</strain>
    </source>
</reference>
<organism evidence="2 3">
    <name type="scientific">Chrysochromulina tobinii</name>
    <dbReference type="NCBI Taxonomy" id="1460289"/>
    <lineage>
        <taxon>Eukaryota</taxon>
        <taxon>Haptista</taxon>
        <taxon>Haptophyta</taxon>
        <taxon>Prymnesiophyceae</taxon>
        <taxon>Prymnesiales</taxon>
        <taxon>Chrysochromulinaceae</taxon>
        <taxon>Chrysochromulina</taxon>
    </lineage>
</organism>
<name>A0A0M0J5G1_9EUKA</name>
<evidence type="ECO:0000313" key="3">
    <source>
        <dbReference type="Proteomes" id="UP000037460"/>
    </source>
</evidence>